<evidence type="ECO:0000313" key="3">
    <source>
        <dbReference type="Proteomes" id="UP000062317"/>
    </source>
</evidence>
<dbReference type="EMBL" id="LPEQ01000108">
    <property type="protein sequence ID" value="KVV42219.1"/>
    <property type="molecule type" value="Genomic_DNA"/>
</dbReference>
<feature type="region of interest" description="Disordered" evidence="1">
    <location>
        <begin position="53"/>
        <end position="81"/>
    </location>
</feature>
<organism evidence="2 3">
    <name type="scientific">Burkholderia territorii</name>
    <dbReference type="NCBI Taxonomy" id="1503055"/>
    <lineage>
        <taxon>Bacteria</taxon>
        <taxon>Pseudomonadati</taxon>
        <taxon>Pseudomonadota</taxon>
        <taxon>Betaproteobacteria</taxon>
        <taxon>Burkholderiales</taxon>
        <taxon>Burkholderiaceae</taxon>
        <taxon>Burkholderia</taxon>
        <taxon>Burkholderia cepacia complex</taxon>
    </lineage>
</organism>
<proteinExistence type="predicted"/>
<dbReference type="AlphaFoldDB" id="A0A119DPQ8"/>
<comment type="caution">
    <text evidence="2">The sequence shown here is derived from an EMBL/GenBank/DDBJ whole genome shotgun (WGS) entry which is preliminary data.</text>
</comment>
<gene>
    <name evidence="2" type="ORF">WT27_11530</name>
</gene>
<sequence>MKLTVVARSFAADRPIVSPECDPSAACREMRRARAADALRVSRRMTGAAPALARVAAGRPAHEPASGIAVTRSRPPVARRA</sequence>
<name>A0A119DPQ8_9BURK</name>
<dbReference type="Proteomes" id="UP000062317">
    <property type="component" value="Unassembled WGS sequence"/>
</dbReference>
<reference evidence="2 3" key="1">
    <citation type="submission" date="2015-11" db="EMBL/GenBank/DDBJ databases">
        <title>Expanding the genomic diversity of Burkholderia species for the development of highly accurate diagnostics.</title>
        <authorList>
            <person name="Sahl J."/>
            <person name="Keim P."/>
            <person name="Wagner D."/>
        </authorList>
    </citation>
    <scope>NUCLEOTIDE SEQUENCE [LARGE SCALE GENOMIC DNA]</scope>
    <source>
        <strain evidence="2 3">MSMB1301WGS</strain>
    </source>
</reference>
<accession>A0A119DPQ8</accession>
<evidence type="ECO:0000313" key="2">
    <source>
        <dbReference type="EMBL" id="KVV42219.1"/>
    </source>
</evidence>
<keyword evidence="3" id="KW-1185">Reference proteome</keyword>
<evidence type="ECO:0000256" key="1">
    <source>
        <dbReference type="SAM" id="MobiDB-lite"/>
    </source>
</evidence>
<protein>
    <submittedName>
        <fullName evidence="2">Uncharacterized protein</fullName>
    </submittedName>
</protein>